<evidence type="ECO:0000313" key="2">
    <source>
        <dbReference type="Proteomes" id="UP001469553"/>
    </source>
</evidence>
<accession>A0ABV0XWG6</accession>
<organism evidence="1 2">
    <name type="scientific">Ameca splendens</name>
    <dbReference type="NCBI Taxonomy" id="208324"/>
    <lineage>
        <taxon>Eukaryota</taxon>
        <taxon>Metazoa</taxon>
        <taxon>Chordata</taxon>
        <taxon>Craniata</taxon>
        <taxon>Vertebrata</taxon>
        <taxon>Euteleostomi</taxon>
        <taxon>Actinopterygii</taxon>
        <taxon>Neopterygii</taxon>
        <taxon>Teleostei</taxon>
        <taxon>Neoteleostei</taxon>
        <taxon>Acanthomorphata</taxon>
        <taxon>Ovalentaria</taxon>
        <taxon>Atherinomorphae</taxon>
        <taxon>Cyprinodontiformes</taxon>
        <taxon>Goodeidae</taxon>
        <taxon>Ameca</taxon>
    </lineage>
</organism>
<feature type="non-terminal residue" evidence="1">
    <location>
        <position position="154"/>
    </location>
</feature>
<reference evidence="1 2" key="1">
    <citation type="submission" date="2021-06" db="EMBL/GenBank/DDBJ databases">
        <authorList>
            <person name="Palmer J.M."/>
        </authorList>
    </citation>
    <scope>NUCLEOTIDE SEQUENCE [LARGE SCALE GENOMIC DNA]</scope>
    <source>
        <strain evidence="1 2">AS_MEX2019</strain>
        <tissue evidence="1">Muscle</tissue>
    </source>
</reference>
<protein>
    <submittedName>
        <fullName evidence="1">Uncharacterized protein</fullName>
    </submittedName>
</protein>
<dbReference type="Proteomes" id="UP001469553">
    <property type="component" value="Unassembled WGS sequence"/>
</dbReference>
<dbReference type="EMBL" id="JAHRIP010015060">
    <property type="protein sequence ID" value="MEQ2285853.1"/>
    <property type="molecule type" value="Genomic_DNA"/>
</dbReference>
<evidence type="ECO:0000313" key="1">
    <source>
        <dbReference type="EMBL" id="MEQ2285853.1"/>
    </source>
</evidence>
<name>A0ABV0XWG6_9TELE</name>
<sequence>MEDFVLEASAVLRTESNNSDTLKKNYFSPVWIGWLMSLRKDFVDVELLKGIQACSLKSENLLSKSHLNELAKHYSIDLKTKGVLVARNVLAHPQSCCLLTTSLSIEKGCASASNNRVIDRFATLKNRRHSLMLPSTKYQQKYSCNLKMVYFVKM</sequence>
<proteinExistence type="predicted"/>
<keyword evidence="2" id="KW-1185">Reference proteome</keyword>
<gene>
    <name evidence="1" type="ORF">AMECASPLE_036218</name>
</gene>
<comment type="caution">
    <text evidence="1">The sequence shown here is derived from an EMBL/GenBank/DDBJ whole genome shotgun (WGS) entry which is preliminary data.</text>
</comment>